<dbReference type="Proteomes" id="UP001500791">
    <property type="component" value="Unassembled WGS sequence"/>
</dbReference>
<feature type="region of interest" description="Disordered" evidence="1">
    <location>
        <begin position="336"/>
        <end position="368"/>
    </location>
</feature>
<evidence type="ECO:0000313" key="2">
    <source>
        <dbReference type="EMBL" id="GAA0392180.1"/>
    </source>
</evidence>
<name>A0ABN0YFI1_9CAUL</name>
<evidence type="ECO:0000313" key="3">
    <source>
        <dbReference type="Proteomes" id="UP001500791"/>
    </source>
</evidence>
<organism evidence="2 3">
    <name type="scientific">Brevundimonas terrae</name>
    <dbReference type="NCBI Taxonomy" id="363631"/>
    <lineage>
        <taxon>Bacteria</taxon>
        <taxon>Pseudomonadati</taxon>
        <taxon>Pseudomonadota</taxon>
        <taxon>Alphaproteobacteria</taxon>
        <taxon>Caulobacterales</taxon>
        <taxon>Caulobacteraceae</taxon>
        <taxon>Brevundimonas</taxon>
    </lineage>
</organism>
<evidence type="ECO:0000256" key="1">
    <source>
        <dbReference type="SAM" id="MobiDB-lite"/>
    </source>
</evidence>
<dbReference type="EMBL" id="BAAAEJ010000007">
    <property type="protein sequence ID" value="GAA0392180.1"/>
    <property type="molecule type" value="Genomic_DNA"/>
</dbReference>
<dbReference type="InterPro" id="IPR021251">
    <property type="entry name" value="DUF2793"/>
</dbReference>
<keyword evidence="3" id="KW-1185">Reference proteome</keyword>
<proteinExistence type="predicted"/>
<evidence type="ECO:0008006" key="4">
    <source>
        <dbReference type="Google" id="ProtNLM"/>
    </source>
</evidence>
<sequence>MSDDSARLGLPYVVSGQLQKHVTVNEAFTRLDALVQTAVVSRKLSVPPTEPPTGALYLVGPAPSGGWAGLAEGDLVRADVGGWVPVVPTQGMGLVVLDEGVSLVRMGGAWTSLAQTLGGTLTLERVGVGATPDAGNPFSARINKALWAARPDDDGGDGDLRFVFNKQDASHTASMLFQSGWQGCAEIGLMGDDDLRFKVSPDGSNWHDALRVDRSTGRIWFPAGAVRRETTILTASDSIAVPLWARWVEAVCVGGGGAGAAGQGGNAGTARHGGGGGGAGGISHAAWPAEHLGQLDVVVGGGGRASGSHGAASSVVTYGHVIALAEGGRGGALNAGGAGGQGLDGPASGGKPGGVSAPHSAGGGGAGGGLSAANAATFGGDGGMGHPCGVQAVAGVGSQYGGWNGQSPSLVNLGWLGGGGGGGGANAGGVGHAGGAAGLYGAGGGGGGAGTGTGTGTGGAGGAGAAGLVRLTFTG</sequence>
<protein>
    <recommendedName>
        <fullName evidence="4">DUF2793 domain-containing protein</fullName>
    </recommendedName>
</protein>
<feature type="compositionally biased region" description="Gly residues" evidence="1">
    <location>
        <begin position="336"/>
        <end position="353"/>
    </location>
</feature>
<dbReference type="Pfam" id="PF10983">
    <property type="entry name" value="DUF2793"/>
    <property type="match status" value="1"/>
</dbReference>
<reference evidence="2 3" key="1">
    <citation type="journal article" date="2019" name="Int. J. Syst. Evol. Microbiol.">
        <title>The Global Catalogue of Microorganisms (GCM) 10K type strain sequencing project: providing services to taxonomists for standard genome sequencing and annotation.</title>
        <authorList>
            <consortium name="The Broad Institute Genomics Platform"/>
            <consortium name="The Broad Institute Genome Sequencing Center for Infectious Disease"/>
            <person name="Wu L."/>
            <person name="Ma J."/>
        </authorList>
    </citation>
    <scope>NUCLEOTIDE SEQUENCE [LARGE SCALE GENOMIC DNA]</scope>
    <source>
        <strain evidence="2 3">JCM 13476</strain>
    </source>
</reference>
<accession>A0ABN0YFI1</accession>
<dbReference type="RefSeq" id="WP_167177029.1">
    <property type="nucleotide sequence ID" value="NZ_BAAAEJ010000007.1"/>
</dbReference>
<comment type="caution">
    <text evidence="2">The sequence shown here is derived from an EMBL/GenBank/DDBJ whole genome shotgun (WGS) entry which is preliminary data.</text>
</comment>
<gene>
    <name evidence="2" type="ORF">GCM10009093_18460</name>
</gene>